<keyword evidence="3" id="KW-0862">Zinc</keyword>
<evidence type="ECO:0000259" key="4">
    <source>
        <dbReference type="SMART" id="SM00249"/>
    </source>
</evidence>
<proteinExistence type="predicted"/>
<dbReference type="KEGG" id="dpx:DAPPUDRAFT_314655"/>
<evidence type="ECO:0000256" key="2">
    <source>
        <dbReference type="ARBA" id="ARBA00022771"/>
    </source>
</evidence>
<evidence type="ECO:0000313" key="6">
    <source>
        <dbReference type="Proteomes" id="UP000000305"/>
    </source>
</evidence>
<dbReference type="PhylomeDB" id="E9G721"/>
<dbReference type="eggNOG" id="ENOG502T204">
    <property type="taxonomic scope" value="Eukaryota"/>
</dbReference>
<protein>
    <recommendedName>
        <fullName evidence="4">Zinc finger PHD-type domain-containing protein</fullName>
    </recommendedName>
</protein>
<keyword evidence="2" id="KW-0863">Zinc-finger</keyword>
<organism evidence="5 6">
    <name type="scientific">Daphnia pulex</name>
    <name type="common">Water flea</name>
    <dbReference type="NCBI Taxonomy" id="6669"/>
    <lineage>
        <taxon>Eukaryota</taxon>
        <taxon>Metazoa</taxon>
        <taxon>Ecdysozoa</taxon>
        <taxon>Arthropoda</taxon>
        <taxon>Crustacea</taxon>
        <taxon>Branchiopoda</taxon>
        <taxon>Diplostraca</taxon>
        <taxon>Cladocera</taxon>
        <taxon>Anomopoda</taxon>
        <taxon>Daphniidae</taxon>
        <taxon>Daphnia</taxon>
    </lineage>
</organism>
<dbReference type="PANTHER" id="PTHR34718">
    <property type="entry name" value="PHD-TYPE DOMAIN-CONTAINING PROTEIN"/>
    <property type="match status" value="1"/>
</dbReference>
<dbReference type="OMA" id="CLENGHI"/>
<reference evidence="5 6" key="1">
    <citation type="journal article" date="2011" name="Science">
        <title>The ecoresponsive genome of Daphnia pulex.</title>
        <authorList>
            <person name="Colbourne J.K."/>
            <person name="Pfrender M.E."/>
            <person name="Gilbert D."/>
            <person name="Thomas W.K."/>
            <person name="Tucker A."/>
            <person name="Oakley T.H."/>
            <person name="Tokishita S."/>
            <person name="Aerts A."/>
            <person name="Arnold G.J."/>
            <person name="Basu M.K."/>
            <person name="Bauer D.J."/>
            <person name="Caceres C.E."/>
            <person name="Carmel L."/>
            <person name="Casola C."/>
            <person name="Choi J.H."/>
            <person name="Detter J.C."/>
            <person name="Dong Q."/>
            <person name="Dusheyko S."/>
            <person name="Eads B.D."/>
            <person name="Frohlich T."/>
            <person name="Geiler-Samerotte K.A."/>
            <person name="Gerlach D."/>
            <person name="Hatcher P."/>
            <person name="Jogdeo S."/>
            <person name="Krijgsveld J."/>
            <person name="Kriventseva E.V."/>
            <person name="Kultz D."/>
            <person name="Laforsch C."/>
            <person name="Lindquist E."/>
            <person name="Lopez J."/>
            <person name="Manak J.R."/>
            <person name="Muller J."/>
            <person name="Pangilinan J."/>
            <person name="Patwardhan R.P."/>
            <person name="Pitluck S."/>
            <person name="Pritham E.J."/>
            <person name="Rechtsteiner A."/>
            <person name="Rho M."/>
            <person name="Rogozin I.B."/>
            <person name="Sakarya O."/>
            <person name="Salamov A."/>
            <person name="Schaack S."/>
            <person name="Shapiro H."/>
            <person name="Shiga Y."/>
            <person name="Skalitzky C."/>
            <person name="Smith Z."/>
            <person name="Souvorov A."/>
            <person name="Sung W."/>
            <person name="Tang Z."/>
            <person name="Tsuchiya D."/>
            <person name="Tu H."/>
            <person name="Vos H."/>
            <person name="Wang M."/>
            <person name="Wolf Y.I."/>
            <person name="Yamagata H."/>
            <person name="Yamada T."/>
            <person name="Ye Y."/>
            <person name="Shaw J.R."/>
            <person name="Andrews J."/>
            <person name="Crease T.J."/>
            <person name="Tang H."/>
            <person name="Lucas S.M."/>
            <person name="Robertson H.M."/>
            <person name="Bork P."/>
            <person name="Koonin E.V."/>
            <person name="Zdobnov E.M."/>
            <person name="Grigoriev I.V."/>
            <person name="Lynch M."/>
            <person name="Boore J.L."/>
        </authorList>
    </citation>
    <scope>NUCLEOTIDE SEQUENCE [LARGE SCALE GENOMIC DNA]</scope>
</reference>
<gene>
    <name evidence="5" type="ORF">DAPPUDRAFT_314655</name>
</gene>
<evidence type="ECO:0000256" key="3">
    <source>
        <dbReference type="ARBA" id="ARBA00022833"/>
    </source>
</evidence>
<dbReference type="OrthoDB" id="7701031at2759"/>
<accession>E9G721</accession>
<evidence type="ECO:0000313" key="5">
    <source>
        <dbReference type="EMBL" id="EFX84388.1"/>
    </source>
</evidence>
<dbReference type="InterPro" id="IPR001965">
    <property type="entry name" value="Znf_PHD"/>
</dbReference>
<dbReference type="HOGENOM" id="CLU_1653871_0_0_1"/>
<dbReference type="EMBL" id="GL732534">
    <property type="protein sequence ID" value="EFX84388.1"/>
    <property type="molecule type" value="Genomic_DNA"/>
</dbReference>
<keyword evidence="1" id="KW-0479">Metal-binding</keyword>
<keyword evidence="6" id="KW-1185">Reference proteome</keyword>
<dbReference type="Gene3D" id="3.30.40.10">
    <property type="entry name" value="Zinc/RING finger domain, C3HC4 (zinc finger)"/>
    <property type="match status" value="1"/>
</dbReference>
<name>E9G721_DAPPU</name>
<sequence length="160" mass="18422">MAKTTGLLLQNAQETTLCPFLIAWEYQNVACQQQLPNDCGLHAVANAVSLALGEHPSGCFYDRKAMRYHLKSCLQSQFMSTFPKSKAKKDHIVSVSSKLKKVRVYCHCRRVLYKPLNYKKKDAWDAIECSNCKEWMHKMCDSWPLKSTRGKWLCKNCKDP</sequence>
<feature type="domain" description="Zinc finger PHD-type" evidence="4">
    <location>
        <begin position="105"/>
        <end position="158"/>
    </location>
</feature>
<dbReference type="SMART" id="SM00249">
    <property type="entry name" value="PHD"/>
    <property type="match status" value="1"/>
</dbReference>
<dbReference type="InterPro" id="IPR011011">
    <property type="entry name" value="Znf_FYVE_PHD"/>
</dbReference>
<dbReference type="InParanoid" id="E9G721"/>
<dbReference type="Proteomes" id="UP000000305">
    <property type="component" value="Unassembled WGS sequence"/>
</dbReference>
<dbReference type="GO" id="GO:0008270">
    <property type="term" value="F:zinc ion binding"/>
    <property type="evidence" value="ECO:0007669"/>
    <property type="project" value="UniProtKB-KW"/>
</dbReference>
<dbReference type="SUPFAM" id="SSF57903">
    <property type="entry name" value="FYVE/PHD zinc finger"/>
    <property type="match status" value="1"/>
</dbReference>
<dbReference type="AlphaFoldDB" id="E9G721"/>
<dbReference type="InterPro" id="IPR013083">
    <property type="entry name" value="Znf_RING/FYVE/PHD"/>
</dbReference>
<evidence type="ECO:0000256" key="1">
    <source>
        <dbReference type="ARBA" id="ARBA00022723"/>
    </source>
</evidence>
<dbReference type="PANTHER" id="PTHR34718:SF2">
    <property type="entry name" value="PHD-TYPE DOMAIN-CONTAINING PROTEIN"/>
    <property type="match status" value="1"/>
</dbReference>